<evidence type="ECO:0000313" key="4">
    <source>
        <dbReference type="EMBL" id="RQH57489.1"/>
    </source>
</evidence>
<name>A0A3N6NT78_9CYAN</name>
<reference evidence="4 5" key="1">
    <citation type="journal article" date="2018" name="ACS Chem. Biol.">
        <title>Ketoreductase domain dysfunction expands chemodiversity: malyngamide biosynthesis in the cyanobacterium Okeania hirsuta.</title>
        <authorList>
            <person name="Moss N.A."/>
            <person name="Leao T."/>
            <person name="Rankin M."/>
            <person name="McCullough T.M."/>
            <person name="Qu P."/>
            <person name="Korobeynikov A."/>
            <person name="Smith J.L."/>
            <person name="Gerwick L."/>
            <person name="Gerwick W.H."/>
        </authorList>
    </citation>
    <scope>NUCLEOTIDE SEQUENCE [LARGE SCALE GENOMIC DNA]</scope>
    <source>
        <strain evidence="4 5">PAB10Feb10-1</strain>
    </source>
</reference>
<dbReference type="OrthoDB" id="651281at2"/>
<dbReference type="EMBL" id="RCBY01000002">
    <property type="protein sequence ID" value="RQH57489.1"/>
    <property type="molecule type" value="Genomic_DNA"/>
</dbReference>
<sequence length="377" mass="42720">MKFNRRYFLISLGSALGLAFNSCKNFQQTKTTNVENFKSQIPGNQTFNPSEISTPSTPAPPGMFAPKQGDIRLVVISDLNSSYGSTTYQQQVEKTIPLISEWQPDLLLCAGDMIAGQKLSLTEENIQAMWNGFDRYIVTPLRQAKQPFAITIGNHDASGYFKKSGDGYKYEKERRQAQLYWSKHQNDLNINFLEADGFPFYYSFLHKEIFYLIWDASMLRIPKQQLEWVEKSLASSQAQTAKMRIVMGHLPFYAVAPTKNKIGDVLAKADELRTILEKYNVHLYISGHHHAYFPGYKGNLKLLYSGALGSGPRTLIGSNLSPRNTLTVVDINLEENKSFYTTYDMNTLAVVNPQELPEKITGLNGWVLREKEVMLPS</sequence>
<gene>
    <name evidence="4" type="ORF">D5R40_00485</name>
</gene>
<dbReference type="InterPro" id="IPR029052">
    <property type="entry name" value="Metallo-depent_PP-like"/>
</dbReference>
<proteinExistence type="predicted"/>
<feature type="chain" id="PRO_5018334042" evidence="2">
    <location>
        <begin position="20"/>
        <end position="377"/>
    </location>
</feature>
<evidence type="ECO:0000259" key="3">
    <source>
        <dbReference type="Pfam" id="PF00149"/>
    </source>
</evidence>
<dbReference type="RefSeq" id="WP_124146158.1">
    <property type="nucleotide sequence ID" value="NZ_CAWOKI010000144.1"/>
</dbReference>
<dbReference type="Proteomes" id="UP000269154">
    <property type="component" value="Unassembled WGS sequence"/>
</dbReference>
<keyword evidence="5" id="KW-1185">Reference proteome</keyword>
<dbReference type="PANTHER" id="PTHR22953:SF153">
    <property type="entry name" value="PURPLE ACID PHOSPHATASE"/>
    <property type="match status" value="1"/>
</dbReference>
<dbReference type="Pfam" id="PF00149">
    <property type="entry name" value="Metallophos"/>
    <property type="match status" value="1"/>
</dbReference>
<dbReference type="Gene3D" id="3.60.21.10">
    <property type="match status" value="1"/>
</dbReference>
<feature type="signal peptide" evidence="2">
    <location>
        <begin position="1"/>
        <end position="19"/>
    </location>
</feature>
<protein>
    <submittedName>
        <fullName evidence="4">Metallophosphoesterase</fullName>
    </submittedName>
</protein>
<keyword evidence="1 2" id="KW-0732">Signal</keyword>
<dbReference type="SUPFAM" id="SSF56300">
    <property type="entry name" value="Metallo-dependent phosphatases"/>
    <property type="match status" value="1"/>
</dbReference>
<dbReference type="AlphaFoldDB" id="A0A3N6NT78"/>
<evidence type="ECO:0000313" key="5">
    <source>
        <dbReference type="Proteomes" id="UP000269154"/>
    </source>
</evidence>
<dbReference type="InterPro" id="IPR004843">
    <property type="entry name" value="Calcineurin-like_PHP"/>
</dbReference>
<comment type="caution">
    <text evidence="4">The sequence shown here is derived from an EMBL/GenBank/DDBJ whole genome shotgun (WGS) entry which is preliminary data.</text>
</comment>
<dbReference type="InterPro" id="IPR039331">
    <property type="entry name" value="PAPs-like"/>
</dbReference>
<evidence type="ECO:0000256" key="1">
    <source>
        <dbReference type="ARBA" id="ARBA00022729"/>
    </source>
</evidence>
<accession>A0A3N6NT78</accession>
<dbReference type="PANTHER" id="PTHR22953">
    <property type="entry name" value="ACID PHOSPHATASE RELATED"/>
    <property type="match status" value="1"/>
</dbReference>
<organism evidence="4 5">
    <name type="scientific">Okeania hirsuta</name>
    <dbReference type="NCBI Taxonomy" id="1458930"/>
    <lineage>
        <taxon>Bacteria</taxon>
        <taxon>Bacillati</taxon>
        <taxon>Cyanobacteriota</taxon>
        <taxon>Cyanophyceae</taxon>
        <taxon>Oscillatoriophycideae</taxon>
        <taxon>Oscillatoriales</taxon>
        <taxon>Microcoleaceae</taxon>
        <taxon>Okeania</taxon>
    </lineage>
</organism>
<dbReference type="GO" id="GO:0003993">
    <property type="term" value="F:acid phosphatase activity"/>
    <property type="evidence" value="ECO:0007669"/>
    <property type="project" value="InterPro"/>
</dbReference>
<feature type="domain" description="Calcineurin-like phosphoesterase" evidence="3">
    <location>
        <begin position="71"/>
        <end position="292"/>
    </location>
</feature>
<evidence type="ECO:0000256" key="2">
    <source>
        <dbReference type="SAM" id="SignalP"/>
    </source>
</evidence>